<dbReference type="AlphaFoldDB" id="A0ABD3W7J9"/>
<sequence length="211" mass="24446">MLSRTHIEEANKHLHALHSRVNSLERSLKEHQQIVAGKDETLKAHISELKSKDLELTQYKEKIHTLEKQQKKFEDLLRQKNAEIDRLQKCDTAVQSVKKMMPNLQQLMLDIKEALQINNESSVGSGSFENAAESEINDGQNGVDYSEKSQVSEMAKKFVRDHYTKHFSISEDDEEEEEKKNERQNSDLNYSDSKSQLFESVITMTGKEFYL</sequence>
<feature type="region of interest" description="Disordered" evidence="2">
    <location>
        <begin position="168"/>
        <end position="192"/>
    </location>
</feature>
<comment type="caution">
    <text evidence="3">The sequence shown here is derived from an EMBL/GenBank/DDBJ whole genome shotgun (WGS) entry which is preliminary data.</text>
</comment>
<proteinExistence type="predicted"/>
<evidence type="ECO:0000256" key="2">
    <source>
        <dbReference type="SAM" id="MobiDB-lite"/>
    </source>
</evidence>
<name>A0ABD3W7J9_SINWO</name>
<feature type="coiled-coil region" evidence="1">
    <location>
        <begin position="7"/>
        <end position="86"/>
    </location>
</feature>
<dbReference type="EMBL" id="JBJQND010000008">
    <property type="protein sequence ID" value="KAL3869208.1"/>
    <property type="molecule type" value="Genomic_DNA"/>
</dbReference>
<evidence type="ECO:0000313" key="3">
    <source>
        <dbReference type="EMBL" id="KAL3869208.1"/>
    </source>
</evidence>
<keyword evidence="4" id="KW-1185">Reference proteome</keyword>
<dbReference type="Proteomes" id="UP001634394">
    <property type="component" value="Unassembled WGS sequence"/>
</dbReference>
<evidence type="ECO:0000313" key="4">
    <source>
        <dbReference type="Proteomes" id="UP001634394"/>
    </source>
</evidence>
<organism evidence="3 4">
    <name type="scientific">Sinanodonta woodiana</name>
    <name type="common">Chinese pond mussel</name>
    <name type="synonym">Anodonta woodiana</name>
    <dbReference type="NCBI Taxonomy" id="1069815"/>
    <lineage>
        <taxon>Eukaryota</taxon>
        <taxon>Metazoa</taxon>
        <taxon>Spiralia</taxon>
        <taxon>Lophotrochozoa</taxon>
        <taxon>Mollusca</taxon>
        <taxon>Bivalvia</taxon>
        <taxon>Autobranchia</taxon>
        <taxon>Heteroconchia</taxon>
        <taxon>Palaeoheterodonta</taxon>
        <taxon>Unionida</taxon>
        <taxon>Unionoidea</taxon>
        <taxon>Unionidae</taxon>
        <taxon>Unioninae</taxon>
        <taxon>Sinanodonta</taxon>
    </lineage>
</organism>
<accession>A0ABD3W7J9</accession>
<keyword evidence="1" id="KW-0175">Coiled coil</keyword>
<reference evidence="3 4" key="1">
    <citation type="submission" date="2024-11" db="EMBL/GenBank/DDBJ databases">
        <title>Chromosome-level genome assembly of the freshwater bivalve Anodonta woodiana.</title>
        <authorList>
            <person name="Chen X."/>
        </authorList>
    </citation>
    <scope>NUCLEOTIDE SEQUENCE [LARGE SCALE GENOMIC DNA]</scope>
    <source>
        <strain evidence="3">MN2024</strain>
        <tissue evidence="3">Gills</tissue>
    </source>
</reference>
<evidence type="ECO:0000256" key="1">
    <source>
        <dbReference type="SAM" id="Coils"/>
    </source>
</evidence>
<protein>
    <submittedName>
        <fullName evidence="3">Uncharacterized protein</fullName>
    </submittedName>
</protein>
<gene>
    <name evidence="3" type="ORF">ACJMK2_041918</name>
</gene>